<comment type="caution">
    <text evidence="3">The sequence shown here is derived from an EMBL/GenBank/DDBJ whole genome shotgun (WGS) entry which is preliminary data.</text>
</comment>
<dbReference type="RefSeq" id="WP_339576329.1">
    <property type="nucleotide sequence ID" value="NZ_JBBIAA010000044.1"/>
</dbReference>
<name>A0ABU8RPJ6_9ACTN</name>
<evidence type="ECO:0000313" key="3">
    <source>
        <dbReference type="EMBL" id="MEJ5946956.1"/>
    </source>
</evidence>
<dbReference type="InterPro" id="IPR009492">
    <property type="entry name" value="TniQ"/>
</dbReference>
<feature type="domain" description="TniQ" evidence="2">
    <location>
        <begin position="40"/>
        <end position="175"/>
    </location>
</feature>
<reference evidence="3 4" key="1">
    <citation type="journal article" date="2017" name="Int. J. Syst. Evol. Microbiol.">
        <title>Pseudokineococcus basanitobsidens sp. nov., isolated from volcanic rock.</title>
        <authorList>
            <person name="Lee D.W."/>
            <person name="Park M.Y."/>
            <person name="Kim J.J."/>
            <person name="Kim B.S."/>
        </authorList>
    </citation>
    <scope>NUCLEOTIDE SEQUENCE [LARGE SCALE GENOMIC DNA]</scope>
    <source>
        <strain evidence="3 4">DSM 103726</strain>
    </source>
</reference>
<dbReference type="EMBL" id="JBBIAA010000044">
    <property type="protein sequence ID" value="MEJ5946956.1"/>
    <property type="molecule type" value="Genomic_DNA"/>
</dbReference>
<feature type="compositionally biased region" description="Basic and acidic residues" evidence="1">
    <location>
        <begin position="378"/>
        <end position="391"/>
    </location>
</feature>
<evidence type="ECO:0000259" key="2">
    <source>
        <dbReference type="Pfam" id="PF06527"/>
    </source>
</evidence>
<gene>
    <name evidence="3" type="ORF">WDZ17_16805</name>
</gene>
<accession>A0ABU8RPJ6</accession>
<organism evidence="3 4">
    <name type="scientific">Pseudokineococcus basanitobsidens</name>
    <dbReference type="NCBI Taxonomy" id="1926649"/>
    <lineage>
        <taxon>Bacteria</taxon>
        <taxon>Bacillati</taxon>
        <taxon>Actinomycetota</taxon>
        <taxon>Actinomycetes</taxon>
        <taxon>Kineosporiales</taxon>
        <taxon>Kineosporiaceae</taxon>
        <taxon>Pseudokineococcus</taxon>
    </lineage>
</organism>
<feature type="region of interest" description="Disordered" evidence="1">
    <location>
        <begin position="369"/>
        <end position="391"/>
    </location>
</feature>
<evidence type="ECO:0000256" key="1">
    <source>
        <dbReference type="SAM" id="MobiDB-lite"/>
    </source>
</evidence>
<keyword evidence="4" id="KW-1185">Reference proteome</keyword>
<protein>
    <submittedName>
        <fullName evidence="3">TniQ family protein</fullName>
    </submittedName>
</protein>
<evidence type="ECO:0000313" key="4">
    <source>
        <dbReference type="Proteomes" id="UP001387100"/>
    </source>
</evidence>
<dbReference type="Proteomes" id="UP001387100">
    <property type="component" value="Unassembled WGS sequence"/>
</dbReference>
<sequence length="595" mass="64267">MPWQTPAGLRAARAARRPLRRVAAPTRVWRDGTPGIGRWPITVPPVPGEQVQGWLARVGYRYDLSPHQWLEAAGARTNLTEISSAAEHLRRHHAAVTTALGLDGLPLGAAGDQLARQLAEAVAAYRRDYRGDSVRAVALDGTRYCPVCLADNGGVWPQRWRSPLHLVCTDHEVLLESICPACEKSPWSTSVWTTRACPPWACPEHAPGPHTLRTRFQPCRHDLRTTAPRDATAGQIGLQRWVFALASVAAGDPHGPVTVAGLPSTHGDHLTALLDLLDEHALGSYAIYDAATDGARVLAGLAAAADVVGSLTPAEAAAAADAHGLLDPAGQYTPIAGETRGRRRHPVLGEVRLLSVAAHLSPPAQLTFRTGRAHPRYPSHDLGPHHPGDPSTDRVPLAWIAQQLWPGVLAEHLDAGDYKARACAAMLLARLGAPRPWQLIAVDLGLPRSLVSYVPAMVRRLRRTGAWPDFLAGLEDLADHLHAAPPTIDYSDRRWIGGDAKMLRAALTVTRYELCLGPTMTVSPALVRVFWETYTGGDARLCRAPVALADADHAAHRAFAAKISDSCDEWFTHAAHYLAAKTDTGGDESLWWLPP</sequence>
<dbReference type="Pfam" id="PF06527">
    <property type="entry name" value="TniQ"/>
    <property type="match status" value="1"/>
</dbReference>
<proteinExistence type="predicted"/>